<dbReference type="Proteomes" id="UP000219669">
    <property type="component" value="Unassembled WGS sequence"/>
</dbReference>
<feature type="transmembrane region" description="Helical" evidence="1">
    <location>
        <begin position="55"/>
        <end position="79"/>
    </location>
</feature>
<feature type="transmembrane region" description="Helical" evidence="1">
    <location>
        <begin position="127"/>
        <end position="150"/>
    </location>
</feature>
<reference evidence="2 3" key="1">
    <citation type="submission" date="2017-09" db="EMBL/GenBank/DDBJ databases">
        <authorList>
            <person name="Ehlers B."/>
            <person name="Leendertz F.H."/>
        </authorList>
    </citation>
    <scope>NUCLEOTIDE SEQUENCE [LARGE SCALE GENOMIC DNA]</scope>
    <source>
        <strain evidence="2 3">DSM 16848</strain>
    </source>
</reference>
<dbReference type="EMBL" id="OCNF01000002">
    <property type="protein sequence ID" value="SOD65379.1"/>
    <property type="molecule type" value="Genomic_DNA"/>
</dbReference>
<keyword evidence="1" id="KW-0812">Transmembrane</keyword>
<proteinExistence type="predicted"/>
<organism evidence="2 3">
    <name type="scientific">Alysiella filiformis DSM 16848</name>
    <dbReference type="NCBI Taxonomy" id="1120981"/>
    <lineage>
        <taxon>Bacteria</taxon>
        <taxon>Pseudomonadati</taxon>
        <taxon>Pseudomonadota</taxon>
        <taxon>Betaproteobacteria</taxon>
        <taxon>Neisseriales</taxon>
        <taxon>Neisseriaceae</taxon>
        <taxon>Alysiella</taxon>
    </lineage>
</organism>
<feature type="transmembrane region" description="Helical" evidence="1">
    <location>
        <begin position="21"/>
        <end position="43"/>
    </location>
</feature>
<feature type="transmembrane region" description="Helical" evidence="1">
    <location>
        <begin position="100"/>
        <end position="121"/>
    </location>
</feature>
<gene>
    <name evidence="2" type="ORF">SAMN02746062_00269</name>
</gene>
<sequence length="163" mass="18368">MSKYPISPSEKRIKLAYETYSLLNIIVGFPLTVIIFWFLAFTLEQEFGTRDNIPIIGYIPFVLVLCWFISVPIGLFLGWSVAKLVKNQQLTRNKKDIFKTIYWGMLIYPSPAFLLGILGLVSSNDWVGLRIIFSALLAGALVSCLLAFALPKKLDLESCNTNV</sequence>
<accession>A0A286E3D3</accession>
<evidence type="ECO:0000313" key="2">
    <source>
        <dbReference type="EMBL" id="SOD65379.1"/>
    </source>
</evidence>
<dbReference type="AlphaFoldDB" id="A0A286E3D3"/>
<evidence type="ECO:0000256" key="1">
    <source>
        <dbReference type="SAM" id="Phobius"/>
    </source>
</evidence>
<evidence type="ECO:0000313" key="3">
    <source>
        <dbReference type="Proteomes" id="UP000219669"/>
    </source>
</evidence>
<name>A0A286E3D3_9NEIS</name>
<keyword evidence="1" id="KW-1133">Transmembrane helix</keyword>
<keyword evidence="3" id="KW-1185">Reference proteome</keyword>
<protein>
    <submittedName>
        <fullName evidence="2">Uncharacterized protein</fullName>
    </submittedName>
</protein>
<dbReference type="RefSeq" id="WP_143269086.1">
    <property type="nucleotide sequence ID" value="NZ_CP083931.1"/>
</dbReference>
<keyword evidence="1" id="KW-0472">Membrane</keyword>